<accession>M6Y0S6</accession>
<dbReference type="Proteomes" id="UP000012138">
    <property type="component" value="Unassembled WGS sequence"/>
</dbReference>
<name>M6Y0S6_9LEPT</name>
<dbReference type="RefSeq" id="WP_004447563.1">
    <property type="nucleotide sequence ID" value="NZ_AKXB02000155.1"/>
</dbReference>
<evidence type="ECO:0000313" key="1">
    <source>
        <dbReference type="EMBL" id="EMO87295.1"/>
    </source>
</evidence>
<gene>
    <name evidence="1" type="ORF">LEP1GSC024_0691</name>
</gene>
<dbReference type="AlphaFoldDB" id="M6Y0S6"/>
<organism evidence="1 2">
    <name type="scientific">Leptospira noguchii str. 2001034031</name>
    <dbReference type="NCBI Taxonomy" id="1193053"/>
    <lineage>
        <taxon>Bacteria</taxon>
        <taxon>Pseudomonadati</taxon>
        <taxon>Spirochaetota</taxon>
        <taxon>Spirochaetia</taxon>
        <taxon>Leptospirales</taxon>
        <taxon>Leptospiraceae</taxon>
        <taxon>Leptospira</taxon>
    </lineage>
</organism>
<sequence>METDGEFIFQELYCIWISRQLKDKIKDPEFRRVNVDTTVQEKRSLFQRTQNCIIPHQFFSYEKPTTSFKDNPKFVR</sequence>
<protein>
    <submittedName>
        <fullName evidence="1">Uncharacterized protein</fullName>
    </submittedName>
</protein>
<evidence type="ECO:0000313" key="2">
    <source>
        <dbReference type="Proteomes" id="UP000012138"/>
    </source>
</evidence>
<proteinExistence type="predicted"/>
<dbReference type="EMBL" id="AKXB02000155">
    <property type="protein sequence ID" value="EMO87295.1"/>
    <property type="molecule type" value="Genomic_DNA"/>
</dbReference>
<reference evidence="1 2" key="1">
    <citation type="submission" date="2013-01" db="EMBL/GenBank/DDBJ databases">
        <authorList>
            <person name="Harkins D.M."/>
            <person name="Durkin A.S."/>
            <person name="Brinkac L.M."/>
            <person name="Haft D.H."/>
            <person name="Selengut J.D."/>
            <person name="Sanka R."/>
            <person name="DePew J."/>
            <person name="Purushe J."/>
            <person name="Whelen A.C."/>
            <person name="Vinetz J.M."/>
            <person name="Sutton G.G."/>
            <person name="Nierman W.C."/>
            <person name="Fouts D.E."/>
        </authorList>
    </citation>
    <scope>NUCLEOTIDE SEQUENCE [LARGE SCALE GENOMIC DNA]</scope>
    <source>
        <strain evidence="1 2">2001034031</strain>
    </source>
</reference>
<comment type="caution">
    <text evidence="1">The sequence shown here is derived from an EMBL/GenBank/DDBJ whole genome shotgun (WGS) entry which is preliminary data.</text>
</comment>